<dbReference type="PROSITE" id="PS50865">
    <property type="entry name" value="ZF_MYND_2"/>
    <property type="match status" value="1"/>
</dbReference>
<evidence type="ECO:0000256" key="1">
    <source>
        <dbReference type="ARBA" id="ARBA00022723"/>
    </source>
</evidence>
<name>A0A0G4FFB9_9ALVE</name>
<dbReference type="SUPFAM" id="SSF144232">
    <property type="entry name" value="HIT/MYND zinc finger-like"/>
    <property type="match status" value="1"/>
</dbReference>
<protein>
    <recommendedName>
        <fullName evidence="5">MYND-type domain-containing protein</fullName>
    </recommendedName>
</protein>
<evidence type="ECO:0000259" key="5">
    <source>
        <dbReference type="PROSITE" id="PS50865"/>
    </source>
</evidence>
<dbReference type="Gene3D" id="6.10.140.2220">
    <property type="match status" value="1"/>
</dbReference>
<evidence type="ECO:0000256" key="2">
    <source>
        <dbReference type="ARBA" id="ARBA00022771"/>
    </source>
</evidence>
<gene>
    <name evidence="6" type="ORF">Cvel_16699</name>
</gene>
<dbReference type="GO" id="GO:0008270">
    <property type="term" value="F:zinc ion binding"/>
    <property type="evidence" value="ECO:0007669"/>
    <property type="project" value="UniProtKB-KW"/>
</dbReference>
<evidence type="ECO:0000313" key="6">
    <source>
        <dbReference type="EMBL" id="CEM11895.1"/>
    </source>
</evidence>
<sequence>MHDQINSRFSVDKPDDILRRLARHLEKCLAASAEDDRLFHCLRAQSLRAEMETCRTKQCGKAYSLPMFRELEKLFKFVDEAAESQREQAMVFALRRTLQVFLDLQEREHDNPERLTSGWEEVGDLWRTMGVHAVAEWGADDTDVQLWSACVGKPQAEIPSPGKAAAYLGSFKVCGGCGGAGRMGCGRCRNQWYCGRSCQARHWKQHKKGCSQAAPKQA</sequence>
<keyword evidence="3" id="KW-0862">Zinc</keyword>
<dbReference type="InterPro" id="IPR002893">
    <property type="entry name" value="Znf_MYND"/>
</dbReference>
<dbReference type="PROSITE" id="PS01360">
    <property type="entry name" value="ZF_MYND_1"/>
    <property type="match status" value="1"/>
</dbReference>
<accession>A0A0G4FFB9</accession>
<keyword evidence="2 4" id="KW-0863">Zinc-finger</keyword>
<dbReference type="AlphaFoldDB" id="A0A0G4FFB9"/>
<evidence type="ECO:0000256" key="3">
    <source>
        <dbReference type="ARBA" id="ARBA00022833"/>
    </source>
</evidence>
<keyword evidence="1" id="KW-0479">Metal-binding</keyword>
<organism evidence="6">
    <name type="scientific">Chromera velia CCMP2878</name>
    <dbReference type="NCBI Taxonomy" id="1169474"/>
    <lineage>
        <taxon>Eukaryota</taxon>
        <taxon>Sar</taxon>
        <taxon>Alveolata</taxon>
        <taxon>Colpodellida</taxon>
        <taxon>Chromeraceae</taxon>
        <taxon>Chromera</taxon>
    </lineage>
</organism>
<dbReference type="EMBL" id="CDMZ01000327">
    <property type="protein sequence ID" value="CEM11895.1"/>
    <property type="molecule type" value="Genomic_DNA"/>
</dbReference>
<dbReference type="Pfam" id="PF01753">
    <property type="entry name" value="zf-MYND"/>
    <property type="match status" value="1"/>
</dbReference>
<feature type="domain" description="MYND-type" evidence="5">
    <location>
        <begin position="174"/>
        <end position="210"/>
    </location>
</feature>
<dbReference type="VEuPathDB" id="CryptoDB:Cvel_16699"/>
<evidence type="ECO:0000256" key="4">
    <source>
        <dbReference type="PROSITE-ProRule" id="PRU00134"/>
    </source>
</evidence>
<reference evidence="6" key="1">
    <citation type="submission" date="2014-11" db="EMBL/GenBank/DDBJ databases">
        <authorList>
            <person name="Otto D Thomas"/>
            <person name="Naeem Raeece"/>
        </authorList>
    </citation>
    <scope>NUCLEOTIDE SEQUENCE</scope>
</reference>
<proteinExistence type="predicted"/>